<evidence type="ECO:0000313" key="2">
    <source>
        <dbReference type="EMBL" id="GIY89228.1"/>
    </source>
</evidence>
<accession>A0AAV4X3R8</accession>
<dbReference type="Proteomes" id="UP001054945">
    <property type="component" value="Unassembled WGS sequence"/>
</dbReference>
<gene>
    <name evidence="2" type="ORF">CEXT_656651</name>
</gene>
<protein>
    <submittedName>
        <fullName evidence="2">Uncharacterized protein</fullName>
    </submittedName>
</protein>
<evidence type="ECO:0000313" key="3">
    <source>
        <dbReference type="Proteomes" id="UP001054945"/>
    </source>
</evidence>
<evidence type="ECO:0000256" key="1">
    <source>
        <dbReference type="SAM" id="MobiDB-lite"/>
    </source>
</evidence>
<dbReference type="EMBL" id="BPLR01017180">
    <property type="protein sequence ID" value="GIY89228.1"/>
    <property type="molecule type" value="Genomic_DNA"/>
</dbReference>
<proteinExistence type="predicted"/>
<sequence>MDTSDSTNNDSNFGDEFANPTREKQFTTDPGKNRGSNKRKSYELEEEYNAERPEQLKMLTNYKAKSYQLMRNYLRVLRRNLALARIQLRLQRKHNMLEGDRVKYTGWERHPFVRAHITRCMNAYADVPNKRIRRIEVDKTRPRIYNAIPDEQLANL</sequence>
<comment type="caution">
    <text evidence="2">The sequence shown here is derived from an EMBL/GenBank/DDBJ whole genome shotgun (WGS) entry which is preliminary data.</text>
</comment>
<feature type="region of interest" description="Disordered" evidence="1">
    <location>
        <begin position="1"/>
        <end position="48"/>
    </location>
</feature>
<reference evidence="2 3" key="1">
    <citation type="submission" date="2021-06" db="EMBL/GenBank/DDBJ databases">
        <title>Caerostris extrusa draft genome.</title>
        <authorList>
            <person name="Kono N."/>
            <person name="Arakawa K."/>
        </authorList>
    </citation>
    <scope>NUCLEOTIDE SEQUENCE [LARGE SCALE GENOMIC DNA]</scope>
</reference>
<name>A0AAV4X3R8_CAEEX</name>
<dbReference type="AlphaFoldDB" id="A0AAV4X3R8"/>
<feature type="compositionally biased region" description="Polar residues" evidence="1">
    <location>
        <begin position="1"/>
        <end position="12"/>
    </location>
</feature>
<keyword evidence="3" id="KW-1185">Reference proteome</keyword>
<organism evidence="2 3">
    <name type="scientific">Caerostris extrusa</name>
    <name type="common">Bark spider</name>
    <name type="synonym">Caerostris bankana</name>
    <dbReference type="NCBI Taxonomy" id="172846"/>
    <lineage>
        <taxon>Eukaryota</taxon>
        <taxon>Metazoa</taxon>
        <taxon>Ecdysozoa</taxon>
        <taxon>Arthropoda</taxon>
        <taxon>Chelicerata</taxon>
        <taxon>Arachnida</taxon>
        <taxon>Araneae</taxon>
        <taxon>Araneomorphae</taxon>
        <taxon>Entelegynae</taxon>
        <taxon>Araneoidea</taxon>
        <taxon>Araneidae</taxon>
        <taxon>Caerostris</taxon>
    </lineage>
</organism>